<dbReference type="AlphaFoldDB" id="A0A8F5GU89"/>
<dbReference type="RefSeq" id="WP_218266049.1">
    <property type="nucleotide sequence ID" value="NZ_CP077717.1"/>
</dbReference>
<dbReference type="GeneID" id="65563517"/>
<proteinExistence type="predicted"/>
<evidence type="ECO:0000259" key="2">
    <source>
        <dbReference type="PROSITE" id="PS51296"/>
    </source>
</evidence>
<evidence type="ECO:0000313" key="4">
    <source>
        <dbReference type="Proteomes" id="UP000694018"/>
    </source>
</evidence>
<dbReference type="PANTHER" id="PTHR21496">
    <property type="entry name" value="FERREDOXIN-RELATED"/>
    <property type="match status" value="1"/>
</dbReference>
<dbReference type="EMBL" id="CP077717">
    <property type="protein sequence ID" value="QXJ29147.1"/>
    <property type="molecule type" value="Genomic_DNA"/>
</dbReference>
<dbReference type="Proteomes" id="UP000694018">
    <property type="component" value="Chromosome"/>
</dbReference>
<reference evidence="3" key="1">
    <citation type="journal article" date="2021" name="Environ. Microbiol.">
        <title>New insights into the diversity and evolution of the archaeal mobilome from three complete genomes of Saccharolobus shibatae.</title>
        <authorList>
            <person name="Medvedeva S."/>
            <person name="Brandt D."/>
            <person name="Cvirkaite-Krupovic V."/>
            <person name="Liu Y."/>
            <person name="Severinov K."/>
            <person name="Ishino S."/>
            <person name="Ishino Y."/>
            <person name="Prangishvili D."/>
            <person name="Kalinowski J."/>
            <person name="Krupovic M."/>
        </authorList>
    </citation>
    <scope>NUCLEOTIDE SEQUENCE</scope>
    <source>
        <strain evidence="3">B12</strain>
    </source>
</reference>
<dbReference type="Pfam" id="PF00355">
    <property type="entry name" value="Rieske"/>
    <property type="match status" value="1"/>
</dbReference>
<dbReference type="PROSITE" id="PS51296">
    <property type="entry name" value="RIESKE"/>
    <property type="match status" value="1"/>
</dbReference>
<comment type="cofactor">
    <cofactor evidence="1">
        <name>[2Fe-2S] cluster</name>
        <dbReference type="ChEBI" id="CHEBI:190135"/>
    </cofactor>
</comment>
<name>A0A8F5GU89_SACSH</name>
<evidence type="ECO:0000313" key="3">
    <source>
        <dbReference type="EMBL" id="QXJ29147.1"/>
    </source>
</evidence>
<gene>
    <name evidence="3" type="ORF">J5U23_02016</name>
</gene>
<dbReference type="InterPro" id="IPR017941">
    <property type="entry name" value="Rieske_2Fe-2S"/>
</dbReference>
<dbReference type="OrthoDB" id="6837at2157"/>
<sequence>MSYPGEFHKVLTLDDIYEGEAKLVEVNRYEILVVNIKGEIKAYYARCAHALGLIEPNSFDGEEKIICPVHLWEYNARTGESINPVGSSLFPLDVKVEGNDIFVRVPSVPVSEFKVKWFGMYRQRGVINEFGVNS</sequence>
<dbReference type="KEGG" id="sshi:J5U23_02016"/>
<protein>
    <submittedName>
        <fullName evidence="3">Toluene-4-monooxygenase, subunit TmoC</fullName>
    </submittedName>
</protein>
<dbReference type="GO" id="GO:0051537">
    <property type="term" value="F:2 iron, 2 sulfur cluster binding"/>
    <property type="evidence" value="ECO:0007669"/>
    <property type="project" value="InterPro"/>
</dbReference>
<accession>A0A8F5GU89</accession>
<evidence type="ECO:0000256" key="1">
    <source>
        <dbReference type="ARBA" id="ARBA00034078"/>
    </source>
</evidence>
<organism evidence="3 4">
    <name type="scientific">Saccharolobus shibatae (strain ATCC 51178 / DSM 5389 / JCM 8931 / NBRC 15437 / B12)</name>
    <name type="common">Sulfolobus shibatae</name>
    <dbReference type="NCBI Taxonomy" id="523848"/>
    <lineage>
        <taxon>Archaea</taxon>
        <taxon>Thermoproteota</taxon>
        <taxon>Thermoprotei</taxon>
        <taxon>Sulfolobales</taxon>
        <taxon>Sulfolobaceae</taxon>
        <taxon>Saccharolobus</taxon>
    </lineage>
</organism>
<dbReference type="PANTHER" id="PTHR21496:SF0">
    <property type="entry name" value="RIESKE DOMAIN-CONTAINING PROTEIN"/>
    <property type="match status" value="1"/>
</dbReference>
<feature type="domain" description="Rieske" evidence="2">
    <location>
        <begin position="8"/>
        <end position="103"/>
    </location>
</feature>